<name>A0A2M4DED3_ANODA</name>
<proteinExistence type="predicted"/>
<sequence length="68" mass="7706">MYEVCFTAQLLLVVASGHTRSIHRNLNDHFPVFRFLLENLAHLGDQVEKGVLILNRASTVIVARVQPH</sequence>
<dbReference type="AlphaFoldDB" id="A0A2M4DED3"/>
<organism evidence="1">
    <name type="scientific">Anopheles darlingi</name>
    <name type="common">Mosquito</name>
    <dbReference type="NCBI Taxonomy" id="43151"/>
    <lineage>
        <taxon>Eukaryota</taxon>
        <taxon>Metazoa</taxon>
        <taxon>Ecdysozoa</taxon>
        <taxon>Arthropoda</taxon>
        <taxon>Hexapoda</taxon>
        <taxon>Insecta</taxon>
        <taxon>Pterygota</taxon>
        <taxon>Neoptera</taxon>
        <taxon>Endopterygota</taxon>
        <taxon>Diptera</taxon>
        <taxon>Nematocera</taxon>
        <taxon>Culicoidea</taxon>
        <taxon>Culicidae</taxon>
        <taxon>Anophelinae</taxon>
        <taxon>Anopheles</taxon>
    </lineage>
</organism>
<dbReference type="EMBL" id="GGFL01011340">
    <property type="protein sequence ID" value="MBW75518.1"/>
    <property type="molecule type" value="Transcribed_RNA"/>
</dbReference>
<protein>
    <submittedName>
        <fullName evidence="1">Putative secreted protein</fullName>
    </submittedName>
</protein>
<reference evidence="1" key="1">
    <citation type="submission" date="2018-01" db="EMBL/GenBank/DDBJ databases">
        <title>An insight into the sialome of Amazonian anophelines.</title>
        <authorList>
            <person name="Ribeiro J.M."/>
            <person name="Scarpassa V."/>
            <person name="Calvo E."/>
        </authorList>
    </citation>
    <scope>NUCLEOTIDE SEQUENCE</scope>
</reference>
<accession>A0A2M4DED3</accession>
<evidence type="ECO:0000313" key="1">
    <source>
        <dbReference type="EMBL" id="MBW75518.1"/>
    </source>
</evidence>